<reference evidence="10" key="1">
    <citation type="journal article" date="2023" name="DNA Res.">
        <title>Chromosome-level genome assembly of Phrynocephalus forsythii using third-generation DNA sequencing and Hi-C analysis.</title>
        <authorList>
            <person name="Qi Y."/>
            <person name="Zhao W."/>
            <person name="Zhao Y."/>
            <person name="Niu C."/>
            <person name="Cao S."/>
            <person name="Zhang Y."/>
        </authorList>
    </citation>
    <scope>NUCLEOTIDE SEQUENCE</scope>
    <source>
        <tissue evidence="10">Muscle</tissue>
    </source>
</reference>
<dbReference type="InterPro" id="IPR026769">
    <property type="entry name" value="Mic13"/>
</dbReference>
<accession>A0A9Q0XEF4</accession>
<comment type="caution">
    <text evidence="10">The sequence shown here is derived from an EMBL/GenBank/DDBJ whole genome shotgun (WGS) entry which is preliminary data.</text>
</comment>
<dbReference type="EMBL" id="JAPFRF010000018">
    <property type="protein sequence ID" value="KAJ7308448.1"/>
    <property type="molecule type" value="Genomic_DNA"/>
</dbReference>
<evidence type="ECO:0000256" key="3">
    <source>
        <dbReference type="ARBA" id="ARBA00018172"/>
    </source>
</evidence>
<keyword evidence="11" id="KW-1185">Reference proteome</keyword>
<organism evidence="10 11">
    <name type="scientific">Phrynocephalus forsythii</name>
    <dbReference type="NCBI Taxonomy" id="171643"/>
    <lineage>
        <taxon>Eukaryota</taxon>
        <taxon>Metazoa</taxon>
        <taxon>Chordata</taxon>
        <taxon>Craniata</taxon>
        <taxon>Vertebrata</taxon>
        <taxon>Euteleostomi</taxon>
        <taxon>Lepidosauria</taxon>
        <taxon>Squamata</taxon>
        <taxon>Bifurcata</taxon>
        <taxon>Unidentata</taxon>
        <taxon>Episquamata</taxon>
        <taxon>Toxicofera</taxon>
        <taxon>Iguania</taxon>
        <taxon>Acrodonta</taxon>
        <taxon>Agamidae</taxon>
        <taxon>Agaminae</taxon>
        <taxon>Phrynocephalus</taxon>
    </lineage>
</organism>
<comment type="function">
    <text evidence="9">Component of the MICOS complex, a large protein complex of the mitochondrial inner membrane that plays crucial roles in the maintenance of crista junctions, inner membrane architecture, and formation of contact sites to the outer membrane.</text>
</comment>
<keyword evidence="4" id="KW-0812">Transmembrane</keyword>
<keyword evidence="5 9" id="KW-0999">Mitochondrion inner membrane</keyword>
<evidence type="ECO:0000313" key="11">
    <source>
        <dbReference type="Proteomes" id="UP001142489"/>
    </source>
</evidence>
<evidence type="ECO:0000256" key="7">
    <source>
        <dbReference type="ARBA" id="ARBA00023128"/>
    </source>
</evidence>
<comment type="similarity">
    <text evidence="2 9">Belongs to the MICOS complex subunit Mic13 family.</text>
</comment>
<dbReference type="Proteomes" id="UP001142489">
    <property type="component" value="Unassembled WGS sequence"/>
</dbReference>
<dbReference type="GO" id="GO:0042407">
    <property type="term" value="P:cristae formation"/>
    <property type="evidence" value="ECO:0007669"/>
    <property type="project" value="TreeGrafter"/>
</dbReference>
<dbReference type="GO" id="GO:0061617">
    <property type="term" value="C:MICOS complex"/>
    <property type="evidence" value="ECO:0007669"/>
    <property type="project" value="UniProtKB-UniRule"/>
</dbReference>
<dbReference type="OrthoDB" id="5948578at2759"/>
<keyword evidence="6" id="KW-1133">Transmembrane helix</keyword>
<dbReference type="GO" id="GO:0044284">
    <property type="term" value="C:mitochondrial crista junction"/>
    <property type="evidence" value="ECO:0007669"/>
    <property type="project" value="TreeGrafter"/>
</dbReference>
<keyword evidence="7 9" id="KW-0496">Mitochondrion</keyword>
<evidence type="ECO:0000256" key="2">
    <source>
        <dbReference type="ARBA" id="ARBA00006771"/>
    </source>
</evidence>
<dbReference type="PANTHER" id="PTHR31816">
    <property type="entry name" value="MICOS COMPLEX SUBUNIT MIC13"/>
    <property type="match status" value="1"/>
</dbReference>
<dbReference type="Pfam" id="PF15884">
    <property type="entry name" value="QIL1"/>
    <property type="match status" value="1"/>
</dbReference>
<evidence type="ECO:0000256" key="9">
    <source>
        <dbReference type="RuleBase" id="RU363009"/>
    </source>
</evidence>
<comment type="subunit">
    <text evidence="9">Component of the mitochondrial contact site and cristae organizing system (MICOS) complex.</text>
</comment>
<dbReference type="PANTHER" id="PTHR31816:SF3">
    <property type="entry name" value="MICOS COMPLEX SUBUNIT MIC13"/>
    <property type="match status" value="1"/>
</dbReference>
<evidence type="ECO:0000256" key="5">
    <source>
        <dbReference type="ARBA" id="ARBA00022792"/>
    </source>
</evidence>
<dbReference type="AlphaFoldDB" id="A0A9Q0XEF4"/>
<evidence type="ECO:0000256" key="1">
    <source>
        <dbReference type="ARBA" id="ARBA00004434"/>
    </source>
</evidence>
<gene>
    <name evidence="10" type="ORF">JRQ81_008997</name>
</gene>
<evidence type="ECO:0000256" key="8">
    <source>
        <dbReference type="ARBA" id="ARBA00023136"/>
    </source>
</evidence>
<evidence type="ECO:0000256" key="6">
    <source>
        <dbReference type="ARBA" id="ARBA00022989"/>
    </source>
</evidence>
<comment type="subcellular location">
    <subcellularLocation>
        <location evidence="1 9">Mitochondrion inner membrane</location>
        <topology evidence="1 9">Single-pass membrane protein</topology>
    </subcellularLocation>
</comment>
<proteinExistence type="inferred from homology"/>
<sequence>MAPRIFPLAKLVVKGALAGGAVYVVYDQGLLRGSEEGARALQKAQEALPPAVEEWVKYFGWEIRERNLSEMSLRDPAFYRFHVHLLSTGVRTAIGALSVAPTRATEYTHDGWKYVKNLTK</sequence>
<evidence type="ECO:0000313" key="10">
    <source>
        <dbReference type="EMBL" id="KAJ7308448.1"/>
    </source>
</evidence>
<name>A0A9Q0XEF4_9SAUR</name>
<evidence type="ECO:0000256" key="4">
    <source>
        <dbReference type="ARBA" id="ARBA00022692"/>
    </source>
</evidence>
<keyword evidence="8" id="KW-0472">Membrane</keyword>
<protein>
    <recommendedName>
        <fullName evidence="3 9">MICOS complex subunit MIC13</fullName>
    </recommendedName>
</protein>